<dbReference type="InterPro" id="IPR013783">
    <property type="entry name" value="Ig-like_fold"/>
</dbReference>
<feature type="chain" id="PRO_5012001187" evidence="2">
    <location>
        <begin position="20"/>
        <end position="1088"/>
    </location>
</feature>
<dbReference type="Gene3D" id="3.60.10.10">
    <property type="entry name" value="Endonuclease/exonuclease/phosphatase"/>
    <property type="match status" value="1"/>
</dbReference>
<keyword evidence="7" id="KW-1185">Reference proteome</keyword>
<evidence type="ECO:0000256" key="1">
    <source>
        <dbReference type="ARBA" id="ARBA00022729"/>
    </source>
</evidence>
<reference evidence="5 7" key="2">
    <citation type="submission" date="2023-11" db="EMBL/GenBank/DDBJ databases">
        <title>MicrobeMod: A computational toolkit for identifying prokaryotic methylation and restriction-modification with nanopore sequencing.</title>
        <authorList>
            <person name="Crits-Christoph A."/>
            <person name="Kang S.C."/>
            <person name="Lee H."/>
            <person name="Ostrov N."/>
        </authorList>
    </citation>
    <scope>NUCLEOTIDE SEQUENCE [LARGE SCALE GENOMIC DNA]</scope>
    <source>
        <strain evidence="5 7">ATCC 23090</strain>
    </source>
</reference>
<dbReference type="SUPFAM" id="SSF56219">
    <property type="entry name" value="DNase I-like"/>
    <property type="match status" value="1"/>
</dbReference>
<dbReference type="Proteomes" id="UP001326715">
    <property type="component" value="Chromosome"/>
</dbReference>
<feature type="domain" description="SbsA Ig-like" evidence="3">
    <location>
        <begin position="225"/>
        <end position="333"/>
    </location>
</feature>
<dbReference type="Gene3D" id="2.60.120.260">
    <property type="entry name" value="Galactose-binding domain-like"/>
    <property type="match status" value="1"/>
</dbReference>
<organism evidence="4 6">
    <name type="scientific">Chitinophaga sancti</name>
    <dbReference type="NCBI Taxonomy" id="1004"/>
    <lineage>
        <taxon>Bacteria</taxon>
        <taxon>Pseudomonadati</taxon>
        <taxon>Bacteroidota</taxon>
        <taxon>Chitinophagia</taxon>
        <taxon>Chitinophagales</taxon>
        <taxon>Chitinophagaceae</taxon>
        <taxon>Chitinophaga</taxon>
    </lineage>
</organism>
<dbReference type="NCBIfam" id="NF038128">
    <property type="entry name" value="choice_anch_J"/>
    <property type="match status" value="1"/>
</dbReference>
<dbReference type="Proteomes" id="UP000183788">
    <property type="component" value="Unassembled WGS sequence"/>
</dbReference>
<reference evidence="4 6" key="1">
    <citation type="submission" date="2016-11" db="EMBL/GenBank/DDBJ databases">
        <authorList>
            <person name="Jaros S."/>
            <person name="Januszkiewicz K."/>
            <person name="Wedrychowicz H."/>
        </authorList>
    </citation>
    <scope>NUCLEOTIDE SEQUENCE [LARGE SCALE GENOMIC DNA]</scope>
    <source>
        <strain evidence="4 6">DSM 784</strain>
    </source>
</reference>
<gene>
    <name evidence="4" type="ORF">SAMN05661012_01834</name>
    <name evidence="5" type="ORF">SR876_27150</name>
</gene>
<evidence type="ECO:0000313" key="4">
    <source>
        <dbReference type="EMBL" id="SFW45452.1"/>
    </source>
</evidence>
<keyword evidence="1 2" id="KW-0732">Signal</keyword>
<evidence type="ECO:0000313" key="6">
    <source>
        <dbReference type="Proteomes" id="UP000183788"/>
    </source>
</evidence>
<accession>A0A1K1PD00</accession>
<dbReference type="RefSeq" id="WP_072359170.1">
    <property type="nucleotide sequence ID" value="NZ_CP139972.1"/>
</dbReference>
<dbReference type="AlphaFoldDB" id="A0A1K1PD00"/>
<name>A0A1K1PD00_9BACT</name>
<evidence type="ECO:0000313" key="7">
    <source>
        <dbReference type="Proteomes" id="UP001326715"/>
    </source>
</evidence>
<evidence type="ECO:0000313" key="5">
    <source>
        <dbReference type="EMBL" id="WQG88607.1"/>
    </source>
</evidence>
<dbReference type="EMBL" id="CP140154">
    <property type="protein sequence ID" value="WQG88607.1"/>
    <property type="molecule type" value="Genomic_DNA"/>
</dbReference>
<evidence type="ECO:0000259" key="3">
    <source>
        <dbReference type="Pfam" id="PF13205"/>
    </source>
</evidence>
<sequence>MKKTLLLLFTVFGVLRSFAQTQPTPQALPYQQNFDALATTSTTYPAGWQGWTLSGSPSSSFNTATPASDKALITGTASSTTNGVYNYNGKLGFLNSGSVDNCLTLALNTSGQVNISLTYDVMTLRNPYDGSSNTRINEVILQYRIGSTGNFTNITGTEYQNGTTLQTTSGVTTPQDPSTKTLVLPAACENQPLVQLRWVNRQVGGGGSRPSFAIDNIIAGSGGADTTPPVIDSLTPLNHETNVPPTTTPSILFSENIIAGSGHLILHNATNGTQQSFDISSTAIVIRNQLLSVITSLAGNKSYYITIDSGAVTDNSGNVFTGIPDSTIWAFSTGAQQLNFDFNNCTSGTGVVGGFTAYSVSGAQVWDCTTFGQNLNGAQINGYSGGPLENEDWLISPAFDFTGFDYPLLSFASRTAFVGPSLQLLISTNYDGSSNPNTATWTPVNGRFPAMSSDAWKTSDSINLAGFKQSNVYIAFKYVSSPTLNAARWTLDDVHIYNSPQAPLPSVDKSTGSLDFDYVQSGQKSAAQYFTFNASDFTGALTLATSAGFQLSKDSAGTYTTSLNYLPDSLTGTVKVWVRFAPTAADQAYTGTLTFSSASLTTTPIALSGTSLRSLKVVNWNMEWFGSTAQNPANDSLQQANATVVLKKLDADIYALAEVVDTARFRAVVNQMPGYSYVISDFGSYADSITDTDYTAAQKLTFLYKTSVIRSIRSYGVLRKGGSSDAYYNWSSGRFPFLLQATANLNGDSAQINFVLIHSKANTGTSADKIQSWQRRKNGNLELKDSLDAQYPHSNFIILGDFNDALNKTITTELAPDTTTSYIDFMNDTLHYKPLTLPLSLAGDQSTTGYPTVIDNVIASDEMAIAYLPGSAKIHKEVAQLISSYSSTTSDHYPVQTNYSLRILGNPVTADNFRAVVDSGNVKVTWSTDYEINTDYFIVQKTQNLRTYVAVDTLAAQGNKDIATTYHSYDYKPWLGFSWYRLKIVSNDGSVRYSADARVYVSLIDLIKKLIWCIIGHNLQLWVDMEKPGPAQFELIDMQGRSRYKTQQVMNKGRNTKTIDVNGLPGGIYILRIQSLDGVSTSKVLITN</sequence>
<evidence type="ECO:0000256" key="2">
    <source>
        <dbReference type="SAM" id="SignalP"/>
    </source>
</evidence>
<dbReference type="OrthoDB" id="5500612at2"/>
<dbReference type="NCBIfam" id="TIGR04183">
    <property type="entry name" value="Por_Secre_tail"/>
    <property type="match status" value="1"/>
</dbReference>
<dbReference type="InterPro" id="IPR032812">
    <property type="entry name" value="SbsA_Ig"/>
</dbReference>
<dbReference type="Gene3D" id="2.60.40.10">
    <property type="entry name" value="Immunoglobulins"/>
    <property type="match status" value="1"/>
</dbReference>
<proteinExistence type="predicted"/>
<dbReference type="STRING" id="1004.SAMN05661012_01834"/>
<dbReference type="EMBL" id="FPIZ01000005">
    <property type="protein sequence ID" value="SFW45452.1"/>
    <property type="molecule type" value="Genomic_DNA"/>
</dbReference>
<dbReference type="Pfam" id="PF13205">
    <property type="entry name" value="Big_5"/>
    <property type="match status" value="1"/>
</dbReference>
<dbReference type="InterPro" id="IPR036691">
    <property type="entry name" value="Endo/exonu/phosph_ase_sf"/>
</dbReference>
<dbReference type="InterPro" id="IPR026444">
    <property type="entry name" value="Secre_tail"/>
</dbReference>
<feature type="signal peptide" evidence="2">
    <location>
        <begin position="1"/>
        <end position="19"/>
    </location>
</feature>
<protein>
    <submittedName>
        <fullName evidence="5">Ig-like domain-containing protein</fullName>
    </submittedName>
    <submittedName>
        <fullName evidence="4">Por secretion system C-terminal sorting domain-containing protein</fullName>
    </submittedName>
</protein>